<dbReference type="EMBL" id="LIHL02000006">
    <property type="protein sequence ID" value="KAF5469503.1"/>
    <property type="molecule type" value="Genomic_DNA"/>
</dbReference>
<reference evidence="2" key="1">
    <citation type="submission" date="2015-10" db="EMBL/GenBank/DDBJ databases">
        <authorList>
            <person name="Martinez-Garcia P.J."/>
            <person name="Crepeau M.W."/>
            <person name="Puiu D."/>
            <person name="Gonzalez-Ibeas D."/>
            <person name="Whalen J."/>
            <person name="Stevens K."/>
            <person name="Paul R."/>
            <person name="Butterfield T."/>
            <person name="Britton M."/>
            <person name="Reagan R."/>
            <person name="Chakraborty S."/>
            <person name="Walawage S.L."/>
            <person name="Vasquez-Gross H.A."/>
            <person name="Cardeno C."/>
            <person name="Famula R."/>
            <person name="Pratt K."/>
            <person name="Kuruganti S."/>
            <person name="Aradhya M.K."/>
            <person name="Leslie C.A."/>
            <person name="Dandekar A.M."/>
            <person name="Salzberg S.L."/>
            <person name="Wegrzyn J.L."/>
            <person name="Langley C.H."/>
            <person name="Neale D.B."/>
        </authorList>
    </citation>
    <scope>NUCLEOTIDE SEQUENCE</scope>
    <source>
        <tissue evidence="2">Leaves</tissue>
    </source>
</reference>
<dbReference type="Proteomes" id="UP000619265">
    <property type="component" value="Unassembled WGS sequence"/>
</dbReference>
<evidence type="ECO:0000256" key="1">
    <source>
        <dbReference type="SAM" id="Phobius"/>
    </source>
</evidence>
<protein>
    <submittedName>
        <fullName evidence="2">Uncharacterized protein</fullName>
    </submittedName>
</protein>
<name>A0A834CZ80_JUGRE</name>
<dbReference type="Gramene" id="Jr06_19030_p1">
    <property type="protein sequence ID" value="cds.Jr06_19030_p1"/>
    <property type="gene ID" value="Jr06_19030"/>
</dbReference>
<feature type="transmembrane region" description="Helical" evidence="1">
    <location>
        <begin position="54"/>
        <end position="77"/>
    </location>
</feature>
<gene>
    <name evidence="2" type="ORF">F2P56_013568</name>
</gene>
<keyword evidence="1" id="KW-0812">Transmembrane</keyword>
<reference evidence="2" key="2">
    <citation type="submission" date="2020-03" db="EMBL/GenBank/DDBJ databases">
        <title>Walnut 2.0.</title>
        <authorList>
            <person name="Marrano A."/>
            <person name="Britton M."/>
            <person name="Zimin A.V."/>
            <person name="Zaini P.A."/>
            <person name="Workman R."/>
            <person name="Puiu D."/>
            <person name="Bianco L."/>
            <person name="Allen B.J."/>
            <person name="Troggio M."/>
            <person name="Leslie C.A."/>
            <person name="Timp W."/>
            <person name="Dendekar A."/>
            <person name="Salzberg S.L."/>
            <person name="Neale D.B."/>
        </authorList>
    </citation>
    <scope>NUCLEOTIDE SEQUENCE</scope>
    <source>
        <tissue evidence="2">Leaves</tissue>
    </source>
</reference>
<keyword evidence="1" id="KW-0472">Membrane</keyword>
<comment type="caution">
    <text evidence="2">The sequence shown here is derived from an EMBL/GenBank/DDBJ whole genome shotgun (WGS) entry which is preliminary data.</text>
</comment>
<keyword evidence="1" id="KW-1133">Transmembrane helix</keyword>
<evidence type="ECO:0000313" key="3">
    <source>
        <dbReference type="Proteomes" id="UP000619265"/>
    </source>
</evidence>
<dbReference type="AlphaFoldDB" id="A0A834CZ80"/>
<accession>A0A834CZ80</accession>
<organism evidence="2 3">
    <name type="scientific">Juglans regia</name>
    <name type="common">English walnut</name>
    <dbReference type="NCBI Taxonomy" id="51240"/>
    <lineage>
        <taxon>Eukaryota</taxon>
        <taxon>Viridiplantae</taxon>
        <taxon>Streptophyta</taxon>
        <taxon>Embryophyta</taxon>
        <taxon>Tracheophyta</taxon>
        <taxon>Spermatophyta</taxon>
        <taxon>Magnoliopsida</taxon>
        <taxon>eudicotyledons</taxon>
        <taxon>Gunneridae</taxon>
        <taxon>Pentapetalae</taxon>
        <taxon>rosids</taxon>
        <taxon>fabids</taxon>
        <taxon>Fagales</taxon>
        <taxon>Juglandaceae</taxon>
        <taxon>Juglans</taxon>
    </lineage>
</organism>
<sequence>MKIQLRYLADDLEQNANTSFFPPCGCISFHFKDTQSAALWELTYLMGRSLRISFLHPTTVMFLMLLALIISSISPIVKPDTILSSTQMSAEFSFFTMLDCII</sequence>
<evidence type="ECO:0000313" key="2">
    <source>
        <dbReference type="EMBL" id="KAF5469503.1"/>
    </source>
</evidence>
<proteinExistence type="predicted"/>